<keyword evidence="9" id="KW-0813">Transport</keyword>
<protein>
    <recommendedName>
        <fullName evidence="9">Probable magnesium transporter</fullName>
    </recommendedName>
</protein>
<dbReference type="PANTHER" id="PTHR12570:SF65">
    <property type="entry name" value="MAGNESIUM TRANSPORTER NIPA9-RELATED"/>
    <property type="match status" value="1"/>
</dbReference>
<dbReference type="OrthoDB" id="1911792at2759"/>
<evidence type="ECO:0000256" key="9">
    <source>
        <dbReference type="RuleBase" id="RU363078"/>
    </source>
</evidence>
<dbReference type="SUPFAM" id="SSF103481">
    <property type="entry name" value="Multidrug resistance efflux transporter EmrE"/>
    <property type="match status" value="1"/>
</dbReference>
<dbReference type="InterPro" id="IPR008521">
    <property type="entry name" value="Mg_trans_NIPA"/>
</dbReference>
<sequence>MWEPVLLTLAATAGDNIGKVLQKKKAPSFCPVSLSSSRLPHGYLWCNINVSVIQPISGVGLAMLSIFSHFYLKELMNAVDWLGIALAGSGTIGVSAGGEEQKASPISILHLPWLGFFVAILFVFFNGWLHICRGQRKEQELMQFEFAEEVIYGLESGLKHGRAIVVTTCAAVASIVTGVLSGTLALGEHLPLEPSNHLLLLLGWLLITLGVIVLVSSSRLAVLVHWKVKRDGLVKSFSIKQSRSTRSRDPDPAAVIHTNTSHHLLTSCS</sequence>
<evidence type="ECO:0000256" key="3">
    <source>
        <dbReference type="ARBA" id="ARBA00011738"/>
    </source>
</evidence>
<feature type="transmembrane region" description="Helical" evidence="9">
    <location>
        <begin position="198"/>
        <end position="222"/>
    </location>
</feature>
<keyword evidence="7 9" id="KW-0472">Membrane</keyword>
<reference evidence="10" key="1">
    <citation type="submission" date="2022-04" db="EMBL/GenBank/DDBJ databases">
        <title>Carnegiea gigantea Genome sequencing and assembly v2.</title>
        <authorList>
            <person name="Copetti D."/>
            <person name="Sanderson M.J."/>
            <person name="Burquez A."/>
            <person name="Wojciechowski M.F."/>
        </authorList>
    </citation>
    <scope>NUCLEOTIDE SEQUENCE</scope>
    <source>
        <strain evidence="10">SGP5-SGP5p</strain>
        <tissue evidence="10">Aerial part</tissue>
    </source>
</reference>
<feature type="transmembrane region" description="Helical" evidence="9">
    <location>
        <begin position="42"/>
        <end position="67"/>
    </location>
</feature>
<dbReference type="PANTHER" id="PTHR12570">
    <property type="match status" value="1"/>
</dbReference>
<evidence type="ECO:0000256" key="4">
    <source>
        <dbReference type="ARBA" id="ARBA00022692"/>
    </source>
</evidence>
<accession>A0A9Q1KTW7</accession>
<evidence type="ECO:0000256" key="5">
    <source>
        <dbReference type="ARBA" id="ARBA00022753"/>
    </source>
</evidence>
<keyword evidence="11" id="KW-1185">Reference proteome</keyword>
<comment type="function">
    <text evidence="8 9">Acts as a Mg(2+) transporter. Can also transport other divalent cations such as Fe(2+), Sr(2+), Ba(2+), Mn(2+) and Co(2+) but to a much less extent than Mg(2+).</text>
</comment>
<dbReference type="AlphaFoldDB" id="A0A9Q1KTW7"/>
<evidence type="ECO:0000256" key="1">
    <source>
        <dbReference type="ARBA" id="ARBA00004141"/>
    </source>
</evidence>
<evidence type="ECO:0000313" key="10">
    <source>
        <dbReference type="EMBL" id="KAJ8448818.1"/>
    </source>
</evidence>
<feature type="transmembrane region" description="Helical" evidence="9">
    <location>
        <begin position="79"/>
        <end position="98"/>
    </location>
</feature>
<comment type="subcellular location">
    <subcellularLocation>
        <location evidence="9">Cell membrane</location>
        <topology evidence="9">Multi-pass membrane protein</topology>
    </subcellularLocation>
    <subcellularLocation>
        <location evidence="9">Early endosome</location>
    </subcellularLocation>
    <subcellularLocation>
        <location evidence="1">Membrane</location>
        <topology evidence="1">Multi-pass membrane protein</topology>
    </subcellularLocation>
</comment>
<keyword evidence="9" id="KW-0406">Ion transport</keyword>
<keyword evidence="6 9" id="KW-1133">Transmembrane helix</keyword>
<keyword evidence="9" id="KW-1003">Cell membrane</keyword>
<keyword evidence="5 9" id="KW-0967">Endosome</keyword>
<dbReference type="GO" id="GO:0005886">
    <property type="term" value="C:plasma membrane"/>
    <property type="evidence" value="ECO:0007669"/>
    <property type="project" value="UniProtKB-SubCell"/>
</dbReference>
<comment type="caution">
    <text evidence="9">Lacks conserved residue(s) required for the propagation of feature annotation.</text>
</comment>
<keyword evidence="4 9" id="KW-0812">Transmembrane</keyword>
<feature type="transmembrane region" description="Helical" evidence="9">
    <location>
        <begin position="110"/>
        <end position="129"/>
    </location>
</feature>
<dbReference type="GO" id="GO:0005769">
    <property type="term" value="C:early endosome"/>
    <property type="evidence" value="ECO:0007669"/>
    <property type="project" value="UniProtKB-SubCell"/>
</dbReference>
<evidence type="ECO:0000256" key="2">
    <source>
        <dbReference type="ARBA" id="ARBA00007001"/>
    </source>
</evidence>
<proteinExistence type="inferred from homology"/>
<keyword evidence="9" id="KW-0460">Magnesium</keyword>
<evidence type="ECO:0000256" key="6">
    <source>
        <dbReference type="ARBA" id="ARBA00022989"/>
    </source>
</evidence>
<name>A0A9Q1KTW7_9CARY</name>
<comment type="similarity">
    <text evidence="2 9">Belongs to the NIPA (TC 2.A.7) family.</text>
</comment>
<dbReference type="Proteomes" id="UP001153076">
    <property type="component" value="Unassembled WGS sequence"/>
</dbReference>
<feature type="transmembrane region" description="Helical" evidence="9">
    <location>
        <begin position="163"/>
        <end position="186"/>
    </location>
</feature>
<dbReference type="InterPro" id="IPR037185">
    <property type="entry name" value="EmrE-like"/>
</dbReference>
<comment type="subunit">
    <text evidence="3 9">Homodimer.</text>
</comment>
<organism evidence="10 11">
    <name type="scientific">Carnegiea gigantea</name>
    <dbReference type="NCBI Taxonomy" id="171969"/>
    <lineage>
        <taxon>Eukaryota</taxon>
        <taxon>Viridiplantae</taxon>
        <taxon>Streptophyta</taxon>
        <taxon>Embryophyta</taxon>
        <taxon>Tracheophyta</taxon>
        <taxon>Spermatophyta</taxon>
        <taxon>Magnoliopsida</taxon>
        <taxon>eudicotyledons</taxon>
        <taxon>Gunneridae</taxon>
        <taxon>Pentapetalae</taxon>
        <taxon>Caryophyllales</taxon>
        <taxon>Cactineae</taxon>
        <taxon>Cactaceae</taxon>
        <taxon>Cactoideae</taxon>
        <taxon>Echinocereeae</taxon>
        <taxon>Carnegiea</taxon>
    </lineage>
</organism>
<gene>
    <name evidence="10" type="ORF">Cgig2_011439</name>
</gene>
<comment type="caution">
    <text evidence="10">The sequence shown here is derived from an EMBL/GenBank/DDBJ whole genome shotgun (WGS) entry which is preliminary data.</text>
</comment>
<evidence type="ECO:0000313" key="11">
    <source>
        <dbReference type="Proteomes" id="UP001153076"/>
    </source>
</evidence>
<dbReference type="GO" id="GO:0015095">
    <property type="term" value="F:magnesium ion transmembrane transporter activity"/>
    <property type="evidence" value="ECO:0007669"/>
    <property type="project" value="UniProtKB-UniRule"/>
</dbReference>
<dbReference type="EMBL" id="JAKOGI010000027">
    <property type="protein sequence ID" value="KAJ8448818.1"/>
    <property type="molecule type" value="Genomic_DNA"/>
</dbReference>
<evidence type="ECO:0000256" key="7">
    <source>
        <dbReference type="ARBA" id="ARBA00023136"/>
    </source>
</evidence>
<evidence type="ECO:0000256" key="8">
    <source>
        <dbReference type="ARBA" id="ARBA00025284"/>
    </source>
</evidence>